<feature type="compositionally biased region" description="Basic and acidic residues" evidence="2">
    <location>
        <begin position="32"/>
        <end position="44"/>
    </location>
</feature>
<keyword evidence="3" id="KW-0472">Membrane</keyword>
<dbReference type="Proteomes" id="UP000789595">
    <property type="component" value="Unassembled WGS sequence"/>
</dbReference>
<feature type="coiled-coil region" evidence="1">
    <location>
        <begin position="79"/>
        <end position="134"/>
    </location>
</feature>
<keyword evidence="4" id="KW-0732">Signal</keyword>
<dbReference type="EMBL" id="CAKKNE010000001">
    <property type="protein sequence ID" value="CAH0366493.1"/>
    <property type="molecule type" value="Genomic_DNA"/>
</dbReference>
<keyword evidence="1" id="KW-0175">Coiled coil</keyword>
<reference evidence="6" key="2">
    <citation type="submission" date="2021-11" db="EMBL/GenBank/DDBJ databases">
        <authorList>
            <consortium name="Genoscope - CEA"/>
            <person name="William W."/>
        </authorList>
    </citation>
    <scope>NUCLEOTIDE SEQUENCE</scope>
</reference>
<protein>
    <submittedName>
        <fullName evidence="5">Uncharacterized protein</fullName>
    </submittedName>
</protein>
<organism evidence="5">
    <name type="scientific">Pelagomonas calceolata</name>
    <dbReference type="NCBI Taxonomy" id="35677"/>
    <lineage>
        <taxon>Eukaryota</taxon>
        <taxon>Sar</taxon>
        <taxon>Stramenopiles</taxon>
        <taxon>Ochrophyta</taxon>
        <taxon>Pelagophyceae</taxon>
        <taxon>Pelagomonadales</taxon>
        <taxon>Pelagomonadaceae</taxon>
        <taxon>Pelagomonas</taxon>
    </lineage>
</organism>
<feature type="chain" id="PRO_5036212192" evidence="4">
    <location>
        <begin position="19"/>
        <end position="474"/>
    </location>
</feature>
<evidence type="ECO:0000256" key="2">
    <source>
        <dbReference type="SAM" id="MobiDB-lite"/>
    </source>
</evidence>
<keyword evidence="3" id="KW-1133">Transmembrane helix</keyword>
<feature type="transmembrane region" description="Helical" evidence="3">
    <location>
        <begin position="434"/>
        <end position="451"/>
    </location>
</feature>
<reference evidence="5" key="1">
    <citation type="submission" date="2021-01" db="EMBL/GenBank/DDBJ databases">
        <authorList>
            <person name="Corre E."/>
            <person name="Pelletier E."/>
            <person name="Niang G."/>
            <person name="Scheremetjew M."/>
            <person name="Finn R."/>
            <person name="Kale V."/>
            <person name="Holt S."/>
            <person name="Cochrane G."/>
            <person name="Meng A."/>
            <person name="Brown T."/>
            <person name="Cohen L."/>
        </authorList>
    </citation>
    <scope>NUCLEOTIDE SEQUENCE</scope>
    <source>
        <strain evidence="5">CCMP1756</strain>
    </source>
</reference>
<evidence type="ECO:0000313" key="7">
    <source>
        <dbReference type="Proteomes" id="UP000789595"/>
    </source>
</evidence>
<evidence type="ECO:0000256" key="1">
    <source>
        <dbReference type="SAM" id="Coils"/>
    </source>
</evidence>
<sequence>MRATAWLIVALCALGALADEPKKKKNAKPKKEKKDAKKEQKQKDCPACPADLSDELAAATARAEKAEAKTCPEDLSEALAAAETRASIAEEKAVELQKNVDDEIAKVVEAKKDAKHWKAQVDGLEEALQSTKAALATSHAEPVVPGVSISNDGTVAFNATDGLIAAQNGAGAALAMAGEAAKTGYQALVDAIPTEEAKKLGEDAVDAMYGAVDKGKAKTAEAYGNAWGYAVANEYVAPATQSQVEEKVSVAYSKAASITSDVCYDKIPSLYEKHAKKYVDAALIEIGERKALATVELRELFAHAQQALHDRVQQLKEKLPTSADLKSRADSAREVVALRFHALLVAAGACDETSDVPCAPAKRLASACVACWAVAACVLLLIAAYHLVGMLLGLAKKLVVAVGKRAVRLPLMLIKLAIALVVLAVSLALKLALLPLRIVLLPVTLPLALLARKKGPAKASARPPRKNSPARGRR</sequence>
<evidence type="ECO:0000313" key="5">
    <source>
        <dbReference type="EMBL" id="CAE0687478.1"/>
    </source>
</evidence>
<name>A0A7S3ZLZ7_9STRA</name>
<feature type="region of interest" description="Disordered" evidence="2">
    <location>
        <begin position="455"/>
        <end position="474"/>
    </location>
</feature>
<feature type="region of interest" description="Disordered" evidence="2">
    <location>
        <begin position="21"/>
        <end position="49"/>
    </location>
</feature>
<gene>
    <name evidence="5" type="ORF">PCAL00307_LOCUS2912</name>
    <name evidence="6" type="ORF">PECAL_1P29890</name>
</gene>
<evidence type="ECO:0000256" key="3">
    <source>
        <dbReference type="SAM" id="Phobius"/>
    </source>
</evidence>
<accession>A0A7S3ZLZ7</accession>
<dbReference type="AlphaFoldDB" id="A0A7S3ZLZ7"/>
<keyword evidence="3" id="KW-0812">Transmembrane</keyword>
<proteinExistence type="predicted"/>
<dbReference type="EMBL" id="HBIW01003529">
    <property type="protein sequence ID" value="CAE0687478.1"/>
    <property type="molecule type" value="Transcribed_RNA"/>
</dbReference>
<evidence type="ECO:0000313" key="6">
    <source>
        <dbReference type="EMBL" id="CAH0366493.1"/>
    </source>
</evidence>
<evidence type="ECO:0000256" key="4">
    <source>
        <dbReference type="SAM" id="SignalP"/>
    </source>
</evidence>
<feature type="signal peptide" evidence="4">
    <location>
        <begin position="1"/>
        <end position="18"/>
    </location>
</feature>
<feature type="transmembrane region" description="Helical" evidence="3">
    <location>
        <begin position="372"/>
        <end position="395"/>
    </location>
</feature>
<feature type="transmembrane region" description="Helical" evidence="3">
    <location>
        <begin position="407"/>
        <end position="428"/>
    </location>
</feature>
<keyword evidence="7" id="KW-1185">Reference proteome</keyword>